<sequence length="110" mass="12721">METTCDAAGVSFYWDDSVLSFTLDAKRSVPATVFNRSNTVESRYSLSYDMTLPGGYDGVEVQYRNPTTNKQAYIRYRVRNNQIEAGQPLKAKKFEMMYVRDEFQVMVPTY</sequence>
<proteinExistence type="predicted"/>
<evidence type="ECO:0000313" key="1">
    <source>
        <dbReference type="EMBL" id="VXB64976.1"/>
    </source>
</evidence>
<dbReference type="EMBL" id="CABWMH010000008">
    <property type="protein sequence ID" value="VXB64976.1"/>
    <property type="molecule type" value="Genomic_DNA"/>
</dbReference>
<dbReference type="AlphaFoldDB" id="A0AAX3J4R0"/>
<reference evidence="1 2" key="1">
    <citation type="submission" date="2019-10" db="EMBL/GenBank/DDBJ databases">
        <authorList>
            <person name="Karimi E."/>
        </authorList>
    </citation>
    <scope>NUCLEOTIDE SEQUENCE [LARGE SCALE GENOMIC DNA]</scope>
    <source>
        <strain evidence="1">Pantoea sp. 111</strain>
    </source>
</reference>
<organism evidence="1 2">
    <name type="scientific">Pantoea brenneri</name>
    <dbReference type="NCBI Taxonomy" id="472694"/>
    <lineage>
        <taxon>Bacteria</taxon>
        <taxon>Pseudomonadati</taxon>
        <taxon>Pseudomonadota</taxon>
        <taxon>Gammaproteobacteria</taxon>
        <taxon>Enterobacterales</taxon>
        <taxon>Erwiniaceae</taxon>
        <taxon>Pantoea</taxon>
    </lineage>
</organism>
<protein>
    <submittedName>
        <fullName evidence="1">Uncharacterized protein</fullName>
    </submittedName>
</protein>
<dbReference type="Proteomes" id="UP000433737">
    <property type="component" value="Unassembled WGS sequence"/>
</dbReference>
<evidence type="ECO:0000313" key="2">
    <source>
        <dbReference type="Proteomes" id="UP000433737"/>
    </source>
</evidence>
<name>A0AAX3J4R0_9GAMM</name>
<comment type="caution">
    <text evidence="1">The sequence shown here is derived from an EMBL/GenBank/DDBJ whole genome shotgun (WGS) entry which is preliminary data.</text>
</comment>
<gene>
    <name evidence="1" type="ORF">PANT111_160287</name>
</gene>
<accession>A0AAX3J4R0</accession>